<name>A0A7W6J2X2_9HYPH</name>
<keyword evidence="1" id="KW-0812">Transmembrane</keyword>
<evidence type="ECO:0008006" key="4">
    <source>
        <dbReference type="Google" id="ProtNLM"/>
    </source>
</evidence>
<reference evidence="2 3" key="1">
    <citation type="submission" date="2020-08" db="EMBL/GenBank/DDBJ databases">
        <title>Genomic Encyclopedia of Type Strains, Phase IV (KMG-IV): sequencing the most valuable type-strain genomes for metagenomic binning, comparative biology and taxonomic classification.</title>
        <authorList>
            <person name="Goeker M."/>
        </authorList>
    </citation>
    <scope>NUCLEOTIDE SEQUENCE [LARGE SCALE GENOMIC DNA]</scope>
    <source>
        <strain evidence="2 3">DSM 29853</strain>
    </source>
</reference>
<dbReference type="Proteomes" id="UP000528286">
    <property type="component" value="Unassembled WGS sequence"/>
</dbReference>
<gene>
    <name evidence="2" type="ORF">GGR23_000059</name>
</gene>
<keyword evidence="1" id="KW-0472">Membrane</keyword>
<dbReference type="AlphaFoldDB" id="A0A7W6J2X2"/>
<feature type="transmembrane region" description="Helical" evidence="1">
    <location>
        <begin position="28"/>
        <end position="53"/>
    </location>
</feature>
<protein>
    <recommendedName>
        <fullName evidence="4">Holin-X, holin superfamily III</fullName>
    </recommendedName>
</protein>
<sequence length="126" mass="13120">MRELLRLLIHVADSQMARERPSLVTRTVCGLIAGFFMLAAAGCGVAALWIALLPSLGPAGAPLAIAGLLFVIGLVFLLVARRRPVLVVADPAADPRHPSAGSPLSANRSALLLALFTAAFQSGARR</sequence>
<feature type="transmembrane region" description="Helical" evidence="1">
    <location>
        <begin position="59"/>
        <end position="80"/>
    </location>
</feature>
<accession>A0A7W6J2X2</accession>
<dbReference type="EMBL" id="JACIEZ010000001">
    <property type="protein sequence ID" value="MBB4062898.1"/>
    <property type="molecule type" value="Genomic_DNA"/>
</dbReference>
<proteinExistence type="predicted"/>
<comment type="caution">
    <text evidence="2">The sequence shown here is derived from an EMBL/GenBank/DDBJ whole genome shotgun (WGS) entry which is preliminary data.</text>
</comment>
<keyword evidence="1" id="KW-1133">Transmembrane helix</keyword>
<dbReference type="RefSeq" id="WP_183364100.1">
    <property type="nucleotide sequence ID" value="NZ_JACIEZ010000001.1"/>
</dbReference>
<evidence type="ECO:0000256" key="1">
    <source>
        <dbReference type="SAM" id="Phobius"/>
    </source>
</evidence>
<keyword evidence="3" id="KW-1185">Reference proteome</keyword>
<evidence type="ECO:0000313" key="2">
    <source>
        <dbReference type="EMBL" id="MBB4062898.1"/>
    </source>
</evidence>
<evidence type="ECO:0000313" key="3">
    <source>
        <dbReference type="Proteomes" id="UP000528286"/>
    </source>
</evidence>
<organism evidence="2 3">
    <name type="scientific">Gellertiella hungarica</name>
    <dbReference type="NCBI Taxonomy" id="1572859"/>
    <lineage>
        <taxon>Bacteria</taxon>
        <taxon>Pseudomonadati</taxon>
        <taxon>Pseudomonadota</taxon>
        <taxon>Alphaproteobacteria</taxon>
        <taxon>Hyphomicrobiales</taxon>
        <taxon>Rhizobiaceae</taxon>
        <taxon>Gellertiella</taxon>
    </lineage>
</organism>